<dbReference type="EMBL" id="NEVH01002553">
    <property type="protein sequence ID" value="PNF42061.1"/>
    <property type="molecule type" value="Genomic_DNA"/>
</dbReference>
<dbReference type="PROSITE" id="PS50262">
    <property type="entry name" value="G_PROTEIN_RECEP_F1_2"/>
    <property type="match status" value="1"/>
</dbReference>
<feature type="region of interest" description="Disordered" evidence="9">
    <location>
        <begin position="774"/>
        <end position="801"/>
    </location>
</feature>
<feature type="transmembrane region" description="Helical" evidence="10">
    <location>
        <begin position="614"/>
        <end position="636"/>
    </location>
</feature>
<keyword evidence="6 10" id="KW-0472">Membrane</keyword>
<feature type="compositionally biased region" description="Polar residues" evidence="9">
    <location>
        <begin position="790"/>
        <end position="801"/>
    </location>
</feature>
<protein>
    <recommendedName>
        <fullName evidence="12">G-protein coupled receptors family 1 profile domain-containing protein</fullName>
    </recommendedName>
</protein>
<keyword evidence="14" id="KW-1185">Reference proteome</keyword>
<comment type="similarity">
    <text evidence="2">Belongs to the G-protein coupled receptor 1 family.</text>
</comment>
<evidence type="ECO:0000256" key="11">
    <source>
        <dbReference type="SAM" id="SignalP"/>
    </source>
</evidence>
<evidence type="ECO:0000256" key="6">
    <source>
        <dbReference type="ARBA" id="ARBA00023136"/>
    </source>
</evidence>
<evidence type="ECO:0000313" key="14">
    <source>
        <dbReference type="Proteomes" id="UP000235965"/>
    </source>
</evidence>
<keyword evidence="7" id="KW-0675">Receptor</keyword>
<feature type="compositionally biased region" description="Basic and acidic residues" evidence="9">
    <location>
        <begin position="119"/>
        <end position="136"/>
    </location>
</feature>
<dbReference type="PANTHER" id="PTHR45695">
    <property type="entry name" value="LEUCOKININ RECEPTOR-RELATED"/>
    <property type="match status" value="1"/>
</dbReference>
<feature type="transmembrane region" description="Helical" evidence="10">
    <location>
        <begin position="571"/>
        <end position="594"/>
    </location>
</feature>
<dbReference type="PANTHER" id="PTHR45695:SF9">
    <property type="entry name" value="LEUCOKININ RECEPTOR"/>
    <property type="match status" value="1"/>
</dbReference>
<feature type="transmembrane region" description="Helical" evidence="10">
    <location>
        <begin position="449"/>
        <end position="475"/>
    </location>
</feature>
<keyword evidence="11" id="KW-0732">Signal</keyword>
<feature type="chain" id="PRO_5014337296" description="G-protein coupled receptors family 1 profile domain-containing protein" evidence="11">
    <location>
        <begin position="17"/>
        <end position="801"/>
    </location>
</feature>
<evidence type="ECO:0000256" key="2">
    <source>
        <dbReference type="ARBA" id="ARBA00010663"/>
    </source>
</evidence>
<dbReference type="SUPFAM" id="SSF81321">
    <property type="entry name" value="Family A G protein-coupled receptor-like"/>
    <property type="match status" value="1"/>
</dbReference>
<organism evidence="13 14">
    <name type="scientific">Cryptotermes secundus</name>
    <dbReference type="NCBI Taxonomy" id="105785"/>
    <lineage>
        <taxon>Eukaryota</taxon>
        <taxon>Metazoa</taxon>
        <taxon>Ecdysozoa</taxon>
        <taxon>Arthropoda</taxon>
        <taxon>Hexapoda</taxon>
        <taxon>Insecta</taxon>
        <taxon>Pterygota</taxon>
        <taxon>Neoptera</taxon>
        <taxon>Polyneoptera</taxon>
        <taxon>Dictyoptera</taxon>
        <taxon>Blattodea</taxon>
        <taxon>Blattoidea</taxon>
        <taxon>Termitoidae</taxon>
        <taxon>Kalotermitidae</taxon>
        <taxon>Cryptotermitinae</taxon>
        <taxon>Cryptotermes</taxon>
    </lineage>
</organism>
<dbReference type="Pfam" id="PF00001">
    <property type="entry name" value="7tm_1"/>
    <property type="match status" value="1"/>
</dbReference>
<name>A0A2J7RMK5_9NEOP</name>
<feature type="domain" description="G-protein coupled receptors family 1 profile" evidence="12">
    <location>
        <begin position="466"/>
        <end position="721"/>
    </location>
</feature>
<reference evidence="13 14" key="1">
    <citation type="submission" date="2017-12" db="EMBL/GenBank/DDBJ databases">
        <title>Hemimetabolous genomes reveal molecular basis of termite eusociality.</title>
        <authorList>
            <person name="Harrison M.C."/>
            <person name="Jongepier E."/>
            <person name="Robertson H.M."/>
            <person name="Arning N."/>
            <person name="Bitard-Feildel T."/>
            <person name="Chao H."/>
            <person name="Childers C.P."/>
            <person name="Dinh H."/>
            <person name="Doddapaneni H."/>
            <person name="Dugan S."/>
            <person name="Gowin J."/>
            <person name="Greiner C."/>
            <person name="Han Y."/>
            <person name="Hu H."/>
            <person name="Hughes D.S.T."/>
            <person name="Huylmans A.-K."/>
            <person name="Kemena C."/>
            <person name="Kremer L.P.M."/>
            <person name="Lee S.L."/>
            <person name="Lopez-Ezquerra A."/>
            <person name="Mallet L."/>
            <person name="Monroy-Kuhn J.M."/>
            <person name="Moser A."/>
            <person name="Murali S.C."/>
            <person name="Muzny D.M."/>
            <person name="Otani S."/>
            <person name="Piulachs M.-D."/>
            <person name="Poelchau M."/>
            <person name="Qu J."/>
            <person name="Schaub F."/>
            <person name="Wada-Katsumata A."/>
            <person name="Worley K.C."/>
            <person name="Xie Q."/>
            <person name="Ylla G."/>
            <person name="Poulsen M."/>
            <person name="Gibbs R.A."/>
            <person name="Schal C."/>
            <person name="Richards S."/>
            <person name="Belles X."/>
            <person name="Korb J."/>
            <person name="Bornberg-Bauer E."/>
        </authorList>
    </citation>
    <scope>NUCLEOTIDE SEQUENCE [LARGE SCALE GENOMIC DNA]</scope>
    <source>
        <tissue evidence="13">Whole body</tissue>
    </source>
</reference>
<proteinExistence type="inferred from homology"/>
<keyword evidence="4 10" id="KW-1133">Transmembrane helix</keyword>
<keyword evidence="3 10" id="KW-0812">Transmembrane</keyword>
<evidence type="ECO:0000256" key="1">
    <source>
        <dbReference type="ARBA" id="ARBA00004141"/>
    </source>
</evidence>
<dbReference type="Gene3D" id="1.20.1070.10">
    <property type="entry name" value="Rhodopsin 7-helix transmembrane proteins"/>
    <property type="match status" value="1"/>
</dbReference>
<dbReference type="STRING" id="105785.A0A2J7RMK5"/>
<evidence type="ECO:0000256" key="10">
    <source>
        <dbReference type="SAM" id="Phobius"/>
    </source>
</evidence>
<evidence type="ECO:0000256" key="5">
    <source>
        <dbReference type="ARBA" id="ARBA00023040"/>
    </source>
</evidence>
<feature type="transmembrane region" description="Helical" evidence="10">
    <location>
        <begin position="665"/>
        <end position="685"/>
    </location>
</feature>
<keyword evidence="5" id="KW-0297">G-protein coupled receptor</keyword>
<feature type="region of interest" description="Disordered" evidence="9">
    <location>
        <begin position="101"/>
        <end position="136"/>
    </location>
</feature>
<evidence type="ECO:0000256" key="3">
    <source>
        <dbReference type="ARBA" id="ARBA00022692"/>
    </source>
</evidence>
<evidence type="ECO:0000259" key="12">
    <source>
        <dbReference type="PROSITE" id="PS50262"/>
    </source>
</evidence>
<comment type="subcellular location">
    <subcellularLocation>
        <location evidence="1">Membrane</location>
        <topology evidence="1">Multi-pass membrane protein</topology>
    </subcellularLocation>
</comment>
<dbReference type="Proteomes" id="UP000235965">
    <property type="component" value="Unassembled WGS sequence"/>
</dbReference>
<dbReference type="GO" id="GO:0004930">
    <property type="term" value="F:G protein-coupled receptor activity"/>
    <property type="evidence" value="ECO:0007669"/>
    <property type="project" value="UniProtKB-KW"/>
</dbReference>
<evidence type="ECO:0000256" key="7">
    <source>
        <dbReference type="ARBA" id="ARBA00023170"/>
    </source>
</evidence>
<evidence type="ECO:0000256" key="9">
    <source>
        <dbReference type="SAM" id="MobiDB-lite"/>
    </source>
</evidence>
<feature type="region of interest" description="Disordered" evidence="9">
    <location>
        <begin position="52"/>
        <end position="78"/>
    </location>
</feature>
<dbReference type="InterPro" id="IPR000276">
    <property type="entry name" value="GPCR_Rhodpsn"/>
</dbReference>
<evidence type="ECO:0000313" key="13">
    <source>
        <dbReference type="EMBL" id="PNF42061.1"/>
    </source>
</evidence>
<dbReference type="GO" id="GO:0005886">
    <property type="term" value="C:plasma membrane"/>
    <property type="evidence" value="ECO:0007669"/>
    <property type="project" value="TreeGrafter"/>
</dbReference>
<accession>A0A2J7RMK5</accession>
<gene>
    <name evidence="13" type="ORF">B7P43_G10992</name>
</gene>
<keyword evidence="8" id="KW-0807">Transducer</keyword>
<dbReference type="OrthoDB" id="9046662at2759"/>
<evidence type="ECO:0000256" key="4">
    <source>
        <dbReference type="ARBA" id="ARBA00022989"/>
    </source>
</evidence>
<dbReference type="InParanoid" id="A0A2J7RMK5"/>
<dbReference type="AlphaFoldDB" id="A0A2J7RMK5"/>
<feature type="signal peptide" evidence="11">
    <location>
        <begin position="1"/>
        <end position="16"/>
    </location>
</feature>
<sequence length="801" mass="92528">MLVTVYSLMYVAVVAAMVVSGRKEMTASVFSSEDTTVNTQTRASYTTVNTQTRASYRHRDSTTQESTSGYPYVPSTRLMDSRSTQEEQMAEYKYFYEGSSNYTNRTQEGTEEPNKTSGFRRDPVTERDKLTTEDATDHAKGFSESINFTDKTNVQNTIPGNPYQFRNNNGDCGETMKAQTYQDMKTEFPDTITTKDTIFRQDRDQPCAWYGLNDKLALNRTNYAQQRGVNQKMLLTSISNIDHRETNSQRLLKVLIHEDHELNKTLEEAWNYTQHFLNSGDLELGQEAINLTQKYVARRRYWLRYMQLFSLSKTDVPLLADGTALQVRDMELKEMETVLSKLQDIHRVVKIVKTNEDNFRTYSHTNNYSATSSFLFETEGYLDDLTAAVSDIEKIWEQYSLKGYFIFPWNLSFHLVSDRKTYLGAMNQSFQEEYMQTMKKKDLEELFQYYIYPGVFMVIFVLGVLGNGVLLHIFVKHKEIRKAPNIMIFNLALTDIMNLFANAPLYYVSKYYSEWIFLDVYGCRVFVTFRFLNHTIIELSIVALSAQRYYAVATALDYPTLRRLSARSRTILFILIVWLTALVLSLPPSIIFEFKDGVCFPFVRSQIVVKALDIFYFTFFCFFLPVTMGVFSVLTARKLRQSVSNMPGELRYKTRETARYRSAKVVTSLALSYAISHIPRSIWFFLVSFFHLNRREMKYIIVDEVTNYLIFSNSCLNPLALYIASGTFRQLFKRHLFCVQQNKQGSAPLHRQVTASSSTRLVYFIDSHAGDKASSKTSLKRQSVGDGSDVNVNINPSVNND</sequence>
<dbReference type="InterPro" id="IPR017452">
    <property type="entry name" value="GPCR_Rhodpsn_7TM"/>
</dbReference>
<dbReference type="PRINTS" id="PR00237">
    <property type="entry name" value="GPCRRHODOPSN"/>
</dbReference>
<evidence type="ECO:0000256" key="8">
    <source>
        <dbReference type="ARBA" id="ARBA00023224"/>
    </source>
</evidence>
<comment type="caution">
    <text evidence="13">The sequence shown here is derived from an EMBL/GenBank/DDBJ whole genome shotgun (WGS) entry which is preliminary data.</text>
</comment>